<name>A0A815XVZ0_9BILA</name>
<proteinExistence type="predicted"/>
<accession>A0A815XVZ0</accession>
<evidence type="ECO:0000313" key="3">
    <source>
        <dbReference type="Proteomes" id="UP000663829"/>
    </source>
</evidence>
<dbReference type="Proteomes" id="UP000663829">
    <property type="component" value="Unassembled WGS sequence"/>
</dbReference>
<feature type="non-terminal residue" evidence="1">
    <location>
        <position position="1"/>
    </location>
</feature>
<dbReference type="EMBL" id="CAJOBC010094424">
    <property type="protein sequence ID" value="CAF4424946.1"/>
    <property type="molecule type" value="Genomic_DNA"/>
</dbReference>
<evidence type="ECO:0000313" key="1">
    <source>
        <dbReference type="EMBL" id="CAF1563259.1"/>
    </source>
</evidence>
<comment type="caution">
    <text evidence="1">The sequence shown here is derived from an EMBL/GenBank/DDBJ whole genome shotgun (WGS) entry which is preliminary data.</text>
</comment>
<organism evidence="1 3">
    <name type="scientific">Didymodactylos carnosus</name>
    <dbReference type="NCBI Taxonomy" id="1234261"/>
    <lineage>
        <taxon>Eukaryota</taxon>
        <taxon>Metazoa</taxon>
        <taxon>Spiralia</taxon>
        <taxon>Gnathifera</taxon>
        <taxon>Rotifera</taxon>
        <taxon>Eurotatoria</taxon>
        <taxon>Bdelloidea</taxon>
        <taxon>Philodinida</taxon>
        <taxon>Philodinidae</taxon>
        <taxon>Didymodactylos</taxon>
    </lineage>
</organism>
<dbReference type="Proteomes" id="UP000681722">
    <property type="component" value="Unassembled WGS sequence"/>
</dbReference>
<protein>
    <submittedName>
        <fullName evidence="1">Uncharacterized protein</fullName>
    </submittedName>
</protein>
<sequence>VNSIATVILEDFYKRISKHEISDARQATMLKLLCTSRYCIDGNPLVEIIDGGIEKPNNLTDETDMMLRT</sequence>
<gene>
    <name evidence="1" type="ORF">GPM918_LOCUS39904</name>
    <name evidence="2" type="ORF">SRO942_LOCUS40812</name>
</gene>
<dbReference type="AlphaFoldDB" id="A0A815XVZ0"/>
<keyword evidence="3" id="KW-1185">Reference proteome</keyword>
<reference evidence="1" key="1">
    <citation type="submission" date="2021-02" db="EMBL/GenBank/DDBJ databases">
        <authorList>
            <person name="Nowell W R."/>
        </authorList>
    </citation>
    <scope>NUCLEOTIDE SEQUENCE</scope>
</reference>
<evidence type="ECO:0000313" key="2">
    <source>
        <dbReference type="EMBL" id="CAF4424946.1"/>
    </source>
</evidence>
<dbReference type="EMBL" id="CAJNOQ010028655">
    <property type="protein sequence ID" value="CAF1563259.1"/>
    <property type="molecule type" value="Genomic_DNA"/>
</dbReference>